<sequence>MMGFLLSVGGIILVLIIGMKITKAFYYKRYLQIYVSGSKEITDLHDKSIFLFLSYTDPSNPEYLAEISRRFPDYQIYIIYKAPEWKARVFSRQINEHTKLRVDEQGIVSDDLGISAFPAFLTYQEVFKKISIVRFHTY</sequence>
<dbReference type="STRING" id="1042163.BRLA_c022100"/>
<proteinExistence type="predicted"/>
<dbReference type="KEGG" id="blr:BRLA_c022100"/>
<dbReference type="HOGENOM" id="CLU_1851326_0_0_9"/>
<keyword evidence="2" id="KW-1185">Reference proteome</keyword>
<dbReference type="RefSeq" id="WP_022585231.1">
    <property type="nucleotide sequence ID" value="NZ_CP007806.1"/>
</dbReference>
<protein>
    <submittedName>
        <fullName evidence="1">Uncharacterized protein</fullName>
    </submittedName>
</protein>
<accession>A0A075R4X9</accession>
<dbReference type="EMBL" id="CP007806">
    <property type="protein sequence ID" value="AIG26531.1"/>
    <property type="molecule type" value="Genomic_DNA"/>
</dbReference>
<evidence type="ECO:0000313" key="2">
    <source>
        <dbReference type="Proteomes" id="UP000005850"/>
    </source>
</evidence>
<gene>
    <name evidence="1" type="ORF">BRLA_c022100</name>
</gene>
<dbReference type="AlphaFoldDB" id="A0A075R4X9"/>
<dbReference type="Proteomes" id="UP000005850">
    <property type="component" value="Chromosome"/>
</dbReference>
<name>A0A075R4X9_BRELA</name>
<evidence type="ECO:0000313" key="1">
    <source>
        <dbReference type="EMBL" id="AIG26531.1"/>
    </source>
</evidence>
<organism evidence="1 2">
    <name type="scientific">Brevibacillus laterosporus LMG 15441</name>
    <dbReference type="NCBI Taxonomy" id="1042163"/>
    <lineage>
        <taxon>Bacteria</taxon>
        <taxon>Bacillati</taxon>
        <taxon>Bacillota</taxon>
        <taxon>Bacilli</taxon>
        <taxon>Bacillales</taxon>
        <taxon>Paenibacillaceae</taxon>
        <taxon>Brevibacillus</taxon>
    </lineage>
</organism>
<reference evidence="1 2" key="1">
    <citation type="journal article" date="2011" name="J. Bacteriol.">
        <title>Genome sequence of Brevibacillus laterosporus LMG 15441, a pathogen of invertebrates.</title>
        <authorList>
            <person name="Djukic M."/>
            <person name="Poehlein A."/>
            <person name="Thurmer A."/>
            <person name="Daniel R."/>
        </authorList>
    </citation>
    <scope>NUCLEOTIDE SEQUENCE [LARGE SCALE GENOMIC DNA]</scope>
    <source>
        <strain evidence="1 2">LMG 15441</strain>
    </source>
</reference>